<comment type="similarity">
    <text evidence="2">Belongs to the WD repeat PLAP family.</text>
</comment>
<organism evidence="9 10">
    <name type="scientific">Trichonephila clavata</name>
    <name type="common">Joro spider</name>
    <name type="synonym">Nephila clavata</name>
    <dbReference type="NCBI Taxonomy" id="2740835"/>
    <lineage>
        <taxon>Eukaryota</taxon>
        <taxon>Metazoa</taxon>
        <taxon>Ecdysozoa</taxon>
        <taxon>Arthropoda</taxon>
        <taxon>Chelicerata</taxon>
        <taxon>Arachnida</taxon>
        <taxon>Araneae</taxon>
        <taxon>Araneomorphae</taxon>
        <taxon>Entelegynae</taxon>
        <taxon>Araneoidea</taxon>
        <taxon>Nephilidae</taxon>
        <taxon>Trichonephila</taxon>
    </lineage>
</organism>
<dbReference type="Pfam" id="PF00400">
    <property type="entry name" value="WD40"/>
    <property type="match status" value="4"/>
</dbReference>
<dbReference type="GO" id="GO:0043130">
    <property type="term" value="F:ubiquitin binding"/>
    <property type="evidence" value="ECO:0007669"/>
    <property type="project" value="TreeGrafter"/>
</dbReference>
<evidence type="ECO:0000313" key="10">
    <source>
        <dbReference type="Proteomes" id="UP000887116"/>
    </source>
</evidence>
<dbReference type="GO" id="GO:0010992">
    <property type="term" value="P:ubiquitin recycling"/>
    <property type="evidence" value="ECO:0007669"/>
    <property type="project" value="TreeGrafter"/>
</dbReference>
<dbReference type="OrthoDB" id="10265988at2759"/>
<dbReference type="GO" id="GO:0005737">
    <property type="term" value="C:cytoplasm"/>
    <property type="evidence" value="ECO:0007669"/>
    <property type="project" value="UniProtKB-SubCell"/>
</dbReference>
<keyword evidence="3" id="KW-0963">Cytoplasm</keyword>
<reference evidence="9" key="1">
    <citation type="submission" date="2020-07" db="EMBL/GenBank/DDBJ databases">
        <title>Multicomponent nature underlies the extraordinary mechanical properties of spider dragline silk.</title>
        <authorList>
            <person name="Kono N."/>
            <person name="Nakamura H."/>
            <person name="Mori M."/>
            <person name="Yoshida Y."/>
            <person name="Ohtoshi R."/>
            <person name="Malay A.D."/>
            <person name="Moran D.A.P."/>
            <person name="Tomita M."/>
            <person name="Numata K."/>
            <person name="Arakawa K."/>
        </authorList>
    </citation>
    <scope>NUCLEOTIDE SEQUENCE</scope>
</reference>
<comment type="caution">
    <text evidence="9">The sequence shown here is derived from an EMBL/GenBank/DDBJ whole genome shotgun (WGS) entry which is preliminary data.</text>
</comment>
<evidence type="ECO:0000256" key="3">
    <source>
        <dbReference type="ARBA" id="ARBA00022490"/>
    </source>
</evidence>
<dbReference type="Pfam" id="PF09070">
    <property type="entry name" value="PFU"/>
    <property type="match status" value="1"/>
</dbReference>
<sequence length="668" mass="74783">MDSKEILKNIYRSNAEDIRVVKSAYYPSGAFITGSSDTLVKLWVPSDDGEYRVEHEFIGAKKFIASLCSVPPSVLYPDGLILAGSNDCAIYGFTLQSKEPVLKLLGHSDTVCTLSAGFGLIVSGSWDGTARVWSGEQCIDVLEGHNQSVWATEVYPLQNIIITGSADKTLRTWCDGICENIFKGHNACVRGLVVTKDLTILSCSDDSTVRLWNIEGICLNIFLGHERCIYSITLLNNGIDFATCGEDETIIIWEKRDISLRVRIPSIIPMSISCLKNDNLIVSCSDGSVCVLQKVPEANNPTDTNSKRDNIVTKINDYEWNPLKNKCVQVKSANQNQSSADELDFMDKPTKEKDFELYCEVDGKFCKLEIDKSENPCEVASKFIADHALDPSYLNDIQNYIVKYCDAYLPPGRNAFFPSDKYYTYLNADIRAVKVKLLEFTNFVQKSQHVPPAKIEMLALLANFPDEVTEEQMQSLDTIITWNDEYLFPALELLCLAVRCKGVGARVGNVTFINYLLQILRSTKIVINRVSVIKIFCNLFEVKECLELMITNQEKILDTVKETLFASHKVEKATSSLILNYSVAAYSGLPVNIESYCVNVIQVINAVKDFISLHKIFVAIGTLSHSNYAAFMYFKSLKMSEILLSFQTRVPVGNTLNILKILLRSFDA</sequence>
<keyword evidence="10" id="KW-1185">Reference proteome</keyword>
<dbReference type="InterPro" id="IPR011989">
    <property type="entry name" value="ARM-like"/>
</dbReference>
<dbReference type="InterPro" id="IPR015943">
    <property type="entry name" value="WD40/YVTN_repeat-like_dom_sf"/>
</dbReference>
<evidence type="ECO:0000256" key="1">
    <source>
        <dbReference type="ARBA" id="ARBA00004496"/>
    </source>
</evidence>
<feature type="repeat" description="WD" evidence="6">
    <location>
        <begin position="142"/>
        <end position="173"/>
    </location>
</feature>
<gene>
    <name evidence="9" type="primary">plaa</name>
    <name evidence="9" type="ORF">TNCT_397552</name>
</gene>
<dbReference type="Proteomes" id="UP000887116">
    <property type="component" value="Unassembled WGS sequence"/>
</dbReference>
<dbReference type="InterPro" id="IPR001680">
    <property type="entry name" value="WD40_rpt"/>
</dbReference>
<dbReference type="Gene3D" id="1.25.10.10">
    <property type="entry name" value="Leucine-rich Repeat Variant"/>
    <property type="match status" value="1"/>
</dbReference>
<evidence type="ECO:0000259" key="8">
    <source>
        <dbReference type="PROSITE" id="PS51396"/>
    </source>
</evidence>
<evidence type="ECO:0000256" key="4">
    <source>
        <dbReference type="ARBA" id="ARBA00022574"/>
    </source>
</evidence>
<feature type="repeat" description="WD" evidence="6">
    <location>
        <begin position="222"/>
        <end position="254"/>
    </location>
</feature>
<dbReference type="InterPro" id="IPR036322">
    <property type="entry name" value="WD40_repeat_dom_sf"/>
</dbReference>
<feature type="domain" description="PFU" evidence="7">
    <location>
        <begin position="312"/>
        <end position="415"/>
    </location>
</feature>
<feature type="domain" description="PUL" evidence="8">
    <location>
        <begin position="415"/>
        <end position="668"/>
    </location>
</feature>
<evidence type="ECO:0000256" key="5">
    <source>
        <dbReference type="ARBA" id="ARBA00022737"/>
    </source>
</evidence>
<dbReference type="GO" id="GO:0043161">
    <property type="term" value="P:proteasome-mediated ubiquitin-dependent protein catabolic process"/>
    <property type="evidence" value="ECO:0007669"/>
    <property type="project" value="TreeGrafter"/>
</dbReference>
<protein>
    <submittedName>
        <fullName evidence="9">Phospholipase A-2-activating protein</fullName>
    </submittedName>
</protein>
<dbReference type="InterPro" id="IPR013535">
    <property type="entry name" value="PUL_dom"/>
</dbReference>
<name>A0A8X6HGL7_TRICU</name>
<dbReference type="InterPro" id="IPR020472">
    <property type="entry name" value="WD40_PAC1"/>
</dbReference>
<dbReference type="InterPro" id="IPR015155">
    <property type="entry name" value="PFU"/>
</dbReference>
<keyword evidence="4 6" id="KW-0853">WD repeat</keyword>
<dbReference type="SUPFAM" id="SSF50978">
    <property type="entry name" value="WD40 repeat-like"/>
    <property type="match status" value="1"/>
</dbReference>
<accession>A0A8X6HGL7</accession>
<dbReference type="InterPro" id="IPR038122">
    <property type="entry name" value="PFU_sf"/>
</dbReference>
<dbReference type="PROSITE" id="PS50082">
    <property type="entry name" value="WD_REPEATS_2"/>
    <property type="match status" value="4"/>
</dbReference>
<evidence type="ECO:0000259" key="7">
    <source>
        <dbReference type="PROSITE" id="PS51394"/>
    </source>
</evidence>
<proteinExistence type="inferred from homology"/>
<dbReference type="PANTHER" id="PTHR19849:SF0">
    <property type="entry name" value="PHOSPHOLIPASE A-2-ACTIVATING PROTEIN"/>
    <property type="match status" value="1"/>
</dbReference>
<feature type="repeat" description="WD" evidence="6">
    <location>
        <begin position="104"/>
        <end position="134"/>
    </location>
</feature>
<feature type="repeat" description="WD" evidence="6">
    <location>
        <begin position="182"/>
        <end position="215"/>
    </location>
</feature>
<dbReference type="EMBL" id="BMAO01008423">
    <property type="protein sequence ID" value="GFR23264.1"/>
    <property type="molecule type" value="Genomic_DNA"/>
</dbReference>
<dbReference type="PRINTS" id="PR00320">
    <property type="entry name" value="GPROTEINBRPT"/>
</dbReference>
<dbReference type="PANTHER" id="PTHR19849">
    <property type="entry name" value="PHOSPHOLIPASE A-2-ACTIVATING PROTEIN"/>
    <property type="match status" value="1"/>
</dbReference>
<dbReference type="Gene3D" id="3.10.20.870">
    <property type="entry name" value="PFU (PLAA family ubiquitin binding), C-terminal domain"/>
    <property type="match status" value="1"/>
</dbReference>
<dbReference type="PROSITE" id="PS51396">
    <property type="entry name" value="PUL"/>
    <property type="match status" value="1"/>
</dbReference>
<comment type="subcellular location">
    <subcellularLocation>
        <location evidence="1">Cytoplasm</location>
    </subcellularLocation>
</comment>
<dbReference type="Gene3D" id="2.130.10.10">
    <property type="entry name" value="YVTN repeat-like/Quinoprotein amine dehydrogenase"/>
    <property type="match status" value="1"/>
</dbReference>
<dbReference type="AlphaFoldDB" id="A0A8X6HGL7"/>
<dbReference type="SMART" id="SM00320">
    <property type="entry name" value="WD40"/>
    <property type="match status" value="6"/>
</dbReference>
<evidence type="ECO:0000313" key="9">
    <source>
        <dbReference type="EMBL" id="GFR23264.1"/>
    </source>
</evidence>
<dbReference type="InterPro" id="IPR019775">
    <property type="entry name" value="WD40_repeat_CS"/>
</dbReference>
<dbReference type="CDD" id="cd00200">
    <property type="entry name" value="WD40"/>
    <property type="match status" value="1"/>
</dbReference>
<dbReference type="GO" id="GO:0005634">
    <property type="term" value="C:nucleus"/>
    <property type="evidence" value="ECO:0007669"/>
    <property type="project" value="TreeGrafter"/>
</dbReference>
<dbReference type="PROSITE" id="PS51394">
    <property type="entry name" value="PFU"/>
    <property type="match status" value="1"/>
</dbReference>
<dbReference type="PROSITE" id="PS50294">
    <property type="entry name" value="WD_REPEATS_REGION"/>
    <property type="match status" value="2"/>
</dbReference>
<evidence type="ECO:0000256" key="2">
    <source>
        <dbReference type="ARBA" id="ARBA00008495"/>
    </source>
</evidence>
<keyword evidence="5" id="KW-0677">Repeat</keyword>
<dbReference type="PROSITE" id="PS00678">
    <property type="entry name" value="WD_REPEATS_1"/>
    <property type="match status" value="1"/>
</dbReference>
<dbReference type="Pfam" id="PF08324">
    <property type="entry name" value="PUL"/>
    <property type="match status" value="1"/>
</dbReference>
<evidence type="ECO:0000256" key="6">
    <source>
        <dbReference type="PROSITE-ProRule" id="PRU00221"/>
    </source>
</evidence>